<sequence length="64" mass="6762">MGGAMASKGKEVNVAEKSQKRGRPRKTDGSSSAPKAGPARRLGAKEVDPHGLTLFTTQRILECP</sequence>
<dbReference type="Proteomes" id="UP000823775">
    <property type="component" value="Unassembled WGS sequence"/>
</dbReference>
<comment type="caution">
    <text evidence="2">The sequence shown here is derived from an EMBL/GenBank/DDBJ whole genome shotgun (WGS) entry which is preliminary data.</text>
</comment>
<feature type="compositionally biased region" description="Basic and acidic residues" evidence="1">
    <location>
        <begin position="8"/>
        <end position="19"/>
    </location>
</feature>
<evidence type="ECO:0000313" key="2">
    <source>
        <dbReference type="EMBL" id="MCD9560921.1"/>
    </source>
</evidence>
<accession>A0ABS8USN4</accession>
<dbReference type="EMBL" id="JACEIK010002399">
    <property type="protein sequence ID" value="MCD9560921.1"/>
    <property type="molecule type" value="Genomic_DNA"/>
</dbReference>
<evidence type="ECO:0000256" key="1">
    <source>
        <dbReference type="SAM" id="MobiDB-lite"/>
    </source>
</evidence>
<gene>
    <name evidence="2" type="ORF">HAX54_019746</name>
</gene>
<reference evidence="2 3" key="1">
    <citation type="journal article" date="2021" name="BMC Genomics">
        <title>Datura genome reveals duplications of psychoactive alkaloid biosynthetic genes and high mutation rate following tissue culture.</title>
        <authorList>
            <person name="Rajewski A."/>
            <person name="Carter-House D."/>
            <person name="Stajich J."/>
            <person name="Litt A."/>
        </authorList>
    </citation>
    <scope>NUCLEOTIDE SEQUENCE [LARGE SCALE GENOMIC DNA]</scope>
    <source>
        <strain evidence="2">AR-01</strain>
    </source>
</reference>
<proteinExistence type="predicted"/>
<name>A0ABS8USN4_DATST</name>
<evidence type="ECO:0000313" key="3">
    <source>
        <dbReference type="Proteomes" id="UP000823775"/>
    </source>
</evidence>
<feature type="compositionally biased region" description="Polar residues" evidence="1">
    <location>
        <begin position="54"/>
        <end position="64"/>
    </location>
</feature>
<protein>
    <submittedName>
        <fullName evidence="2">Uncharacterized protein</fullName>
    </submittedName>
</protein>
<keyword evidence="3" id="KW-1185">Reference proteome</keyword>
<organism evidence="2 3">
    <name type="scientific">Datura stramonium</name>
    <name type="common">Jimsonweed</name>
    <name type="synonym">Common thornapple</name>
    <dbReference type="NCBI Taxonomy" id="4076"/>
    <lineage>
        <taxon>Eukaryota</taxon>
        <taxon>Viridiplantae</taxon>
        <taxon>Streptophyta</taxon>
        <taxon>Embryophyta</taxon>
        <taxon>Tracheophyta</taxon>
        <taxon>Spermatophyta</taxon>
        <taxon>Magnoliopsida</taxon>
        <taxon>eudicotyledons</taxon>
        <taxon>Gunneridae</taxon>
        <taxon>Pentapetalae</taxon>
        <taxon>asterids</taxon>
        <taxon>lamiids</taxon>
        <taxon>Solanales</taxon>
        <taxon>Solanaceae</taxon>
        <taxon>Solanoideae</taxon>
        <taxon>Datureae</taxon>
        <taxon>Datura</taxon>
    </lineage>
</organism>
<feature type="region of interest" description="Disordered" evidence="1">
    <location>
        <begin position="1"/>
        <end position="64"/>
    </location>
</feature>